<evidence type="ECO:0000313" key="3">
    <source>
        <dbReference type="EnsemblPlants" id="PAC:32973782.CDS.1"/>
    </source>
</evidence>
<sequence length="85" mass="9994">MILRDRPDTLLLLTEQICKGWIFHGVDMFRFSGPAPDLIQSIIQLKNLTIDKFELVLQKFRIIKKLTLYVVVFLVASWIYITLEI</sequence>
<keyword evidence="1" id="KW-1133">Transmembrane helix</keyword>
<dbReference type="Gramene" id="Pp3c12_6241V3.1">
    <property type="protein sequence ID" value="PAC:32973782.CDS.1"/>
    <property type="gene ID" value="Pp3c12_6241"/>
</dbReference>
<feature type="transmembrane region" description="Helical" evidence="1">
    <location>
        <begin position="66"/>
        <end position="83"/>
    </location>
</feature>
<evidence type="ECO:0000313" key="4">
    <source>
        <dbReference type="Proteomes" id="UP000006727"/>
    </source>
</evidence>
<dbReference type="AlphaFoldDB" id="A0A2K1JPN8"/>
<proteinExistence type="predicted"/>
<protein>
    <submittedName>
        <fullName evidence="2 3">Uncharacterized protein</fullName>
    </submittedName>
</protein>
<keyword evidence="1" id="KW-0472">Membrane</keyword>
<accession>A0A2K1JPN8</accession>
<organism evidence="2">
    <name type="scientific">Physcomitrium patens</name>
    <name type="common">Spreading-leaved earth moss</name>
    <name type="synonym">Physcomitrella patens</name>
    <dbReference type="NCBI Taxonomy" id="3218"/>
    <lineage>
        <taxon>Eukaryota</taxon>
        <taxon>Viridiplantae</taxon>
        <taxon>Streptophyta</taxon>
        <taxon>Embryophyta</taxon>
        <taxon>Bryophyta</taxon>
        <taxon>Bryophytina</taxon>
        <taxon>Bryopsida</taxon>
        <taxon>Funariidae</taxon>
        <taxon>Funariales</taxon>
        <taxon>Funariaceae</taxon>
        <taxon>Physcomitrium</taxon>
    </lineage>
</organism>
<dbReference type="Proteomes" id="UP000006727">
    <property type="component" value="Chromosome 12"/>
</dbReference>
<dbReference type="EnsemblPlants" id="Pp3c12_6241V3.1">
    <property type="protein sequence ID" value="PAC:32973782.CDS.1"/>
    <property type="gene ID" value="Pp3c12_6241"/>
</dbReference>
<name>A0A2K1JPN8_PHYPA</name>
<reference evidence="2 4" key="1">
    <citation type="journal article" date="2008" name="Science">
        <title>The Physcomitrella genome reveals evolutionary insights into the conquest of land by plants.</title>
        <authorList>
            <person name="Rensing S."/>
            <person name="Lang D."/>
            <person name="Zimmer A."/>
            <person name="Terry A."/>
            <person name="Salamov A."/>
            <person name="Shapiro H."/>
            <person name="Nishiyama T."/>
            <person name="Perroud P.-F."/>
            <person name="Lindquist E."/>
            <person name="Kamisugi Y."/>
            <person name="Tanahashi T."/>
            <person name="Sakakibara K."/>
            <person name="Fujita T."/>
            <person name="Oishi K."/>
            <person name="Shin-I T."/>
            <person name="Kuroki Y."/>
            <person name="Toyoda A."/>
            <person name="Suzuki Y."/>
            <person name="Hashimoto A."/>
            <person name="Yamaguchi K."/>
            <person name="Sugano A."/>
            <person name="Kohara Y."/>
            <person name="Fujiyama A."/>
            <person name="Anterola A."/>
            <person name="Aoki S."/>
            <person name="Ashton N."/>
            <person name="Barbazuk W.B."/>
            <person name="Barker E."/>
            <person name="Bennetzen J."/>
            <person name="Bezanilla M."/>
            <person name="Blankenship R."/>
            <person name="Cho S.H."/>
            <person name="Dutcher S."/>
            <person name="Estelle M."/>
            <person name="Fawcett J.A."/>
            <person name="Gundlach H."/>
            <person name="Hanada K."/>
            <person name="Heyl A."/>
            <person name="Hicks K.A."/>
            <person name="Hugh J."/>
            <person name="Lohr M."/>
            <person name="Mayer K."/>
            <person name="Melkozernov A."/>
            <person name="Murata T."/>
            <person name="Nelson D."/>
            <person name="Pils B."/>
            <person name="Prigge M."/>
            <person name="Reiss B."/>
            <person name="Renner T."/>
            <person name="Rombauts S."/>
            <person name="Rushton P."/>
            <person name="Sanderfoot A."/>
            <person name="Schween G."/>
            <person name="Shiu S.-H."/>
            <person name="Stueber K."/>
            <person name="Theodoulou F.L."/>
            <person name="Tu H."/>
            <person name="Van de Peer Y."/>
            <person name="Verrier P.J."/>
            <person name="Waters E."/>
            <person name="Wood A."/>
            <person name="Yang L."/>
            <person name="Cove D."/>
            <person name="Cuming A."/>
            <person name="Hasebe M."/>
            <person name="Lucas S."/>
            <person name="Mishler D.B."/>
            <person name="Reski R."/>
            <person name="Grigoriev I."/>
            <person name="Quatrano R.S."/>
            <person name="Boore J.L."/>
        </authorList>
    </citation>
    <scope>NUCLEOTIDE SEQUENCE [LARGE SCALE GENOMIC DNA]</scope>
    <source>
        <strain evidence="3 4">cv. Gransden 2004</strain>
    </source>
</reference>
<gene>
    <name evidence="2" type="ORF">PHYPA_015884</name>
</gene>
<keyword evidence="4" id="KW-1185">Reference proteome</keyword>
<reference evidence="2 4" key="2">
    <citation type="journal article" date="2018" name="Plant J.">
        <title>The Physcomitrella patens chromosome-scale assembly reveals moss genome structure and evolution.</title>
        <authorList>
            <person name="Lang D."/>
            <person name="Ullrich K.K."/>
            <person name="Murat F."/>
            <person name="Fuchs J."/>
            <person name="Jenkins J."/>
            <person name="Haas F.B."/>
            <person name="Piednoel M."/>
            <person name="Gundlach H."/>
            <person name="Van Bel M."/>
            <person name="Meyberg R."/>
            <person name="Vives C."/>
            <person name="Morata J."/>
            <person name="Symeonidi A."/>
            <person name="Hiss M."/>
            <person name="Muchero W."/>
            <person name="Kamisugi Y."/>
            <person name="Saleh O."/>
            <person name="Blanc G."/>
            <person name="Decker E.L."/>
            <person name="van Gessel N."/>
            <person name="Grimwood J."/>
            <person name="Hayes R.D."/>
            <person name="Graham S.W."/>
            <person name="Gunter L.E."/>
            <person name="McDaniel S.F."/>
            <person name="Hoernstein S.N.W."/>
            <person name="Larsson A."/>
            <person name="Li F.W."/>
            <person name="Perroud P.F."/>
            <person name="Phillips J."/>
            <person name="Ranjan P."/>
            <person name="Rokshar D.S."/>
            <person name="Rothfels C.J."/>
            <person name="Schneider L."/>
            <person name="Shu S."/>
            <person name="Stevenson D.W."/>
            <person name="Thummler F."/>
            <person name="Tillich M."/>
            <person name="Villarreal Aguilar J.C."/>
            <person name="Widiez T."/>
            <person name="Wong G.K."/>
            <person name="Wymore A."/>
            <person name="Zhang Y."/>
            <person name="Zimmer A.D."/>
            <person name="Quatrano R.S."/>
            <person name="Mayer K.F.X."/>
            <person name="Goodstein D."/>
            <person name="Casacuberta J.M."/>
            <person name="Vandepoele K."/>
            <person name="Reski R."/>
            <person name="Cuming A.C."/>
            <person name="Tuskan G.A."/>
            <person name="Maumus F."/>
            <person name="Salse J."/>
            <person name="Schmutz J."/>
            <person name="Rensing S.A."/>
        </authorList>
    </citation>
    <scope>NUCLEOTIDE SEQUENCE [LARGE SCALE GENOMIC DNA]</scope>
    <source>
        <strain evidence="3 4">cv. Gransden 2004</strain>
    </source>
</reference>
<evidence type="ECO:0000313" key="2">
    <source>
        <dbReference type="EMBL" id="PNR43503.1"/>
    </source>
</evidence>
<keyword evidence="1" id="KW-0812">Transmembrane</keyword>
<evidence type="ECO:0000256" key="1">
    <source>
        <dbReference type="SAM" id="Phobius"/>
    </source>
</evidence>
<dbReference type="EMBL" id="ABEU02000012">
    <property type="protein sequence ID" value="PNR43503.1"/>
    <property type="molecule type" value="Genomic_DNA"/>
</dbReference>
<reference evidence="3" key="3">
    <citation type="submission" date="2020-12" db="UniProtKB">
        <authorList>
            <consortium name="EnsemblPlants"/>
        </authorList>
    </citation>
    <scope>IDENTIFICATION</scope>
</reference>
<dbReference type="InParanoid" id="A0A2K1JPN8"/>